<evidence type="ECO:0000313" key="8">
    <source>
        <dbReference type="EMBL" id="TET30386.1"/>
    </source>
</evidence>
<dbReference type="PRINTS" id="PR00973">
    <property type="entry name" value="RIBOSOMALS17"/>
</dbReference>
<dbReference type="InterPro" id="IPR012340">
    <property type="entry name" value="NA-bd_OB-fold"/>
</dbReference>
<dbReference type="Proteomes" id="UP000316517">
    <property type="component" value="Unassembled WGS sequence"/>
</dbReference>
<dbReference type="HAMAP" id="MF_01345_B">
    <property type="entry name" value="Ribosomal_uS17_B"/>
    <property type="match status" value="1"/>
</dbReference>
<evidence type="ECO:0000256" key="4">
    <source>
        <dbReference type="ARBA" id="ARBA00022980"/>
    </source>
</evidence>
<comment type="subunit">
    <text evidence="6">Part of the 30S ribosomal subunit.</text>
</comment>
<dbReference type="CDD" id="cd00364">
    <property type="entry name" value="Ribosomal_uS17"/>
    <property type="match status" value="1"/>
</dbReference>
<dbReference type="EMBL" id="SOJT01000039">
    <property type="protein sequence ID" value="TET30386.1"/>
    <property type="molecule type" value="Genomic_DNA"/>
</dbReference>
<keyword evidence="5 6" id="KW-0687">Ribonucleoprotein</keyword>
<keyword evidence="3 6" id="KW-0694">RNA-binding</keyword>
<dbReference type="AlphaFoldDB" id="A0A523TJA2"/>
<accession>A0A523TJA2</accession>
<evidence type="ECO:0000256" key="6">
    <source>
        <dbReference type="HAMAP-Rule" id="MF_01345"/>
    </source>
</evidence>
<evidence type="ECO:0000256" key="1">
    <source>
        <dbReference type="ARBA" id="ARBA00010254"/>
    </source>
</evidence>
<comment type="similarity">
    <text evidence="1 6 7">Belongs to the universal ribosomal protein uS17 family.</text>
</comment>
<dbReference type="GO" id="GO:0006412">
    <property type="term" value="P:translation"/>
    <property type="evidence" value="ECO:0007669"/>
    <property type="project" value="UniProtKB-UniRule"/>
</dbReference>
<keyword evidence="2 6" id="KW-0699">rRNA-binding</keyword>
<name>A0A523TJA2_UNCAE</name>
<comment type="caution">
    <text evidence="8">The sequence shown here is derived from an EMBL/GenBank/DDBJ whole genome shotgun (WGS) entry which is preliminary data.</text>
</comment>
<dbReference type="PANTHER" id="PTHR10744">
    <property type="entry name" value="40S RIBOSOMAL PROTEIN S11 FAMILY MEMBER"/>
    <property type="match status" value="1"/>
</dbReference>
<keyword evidence="4 6" id="KW-0689">Ribosomal protein</keyword>
<proteinExistence type="inferred from homology"/>
<dbReference type="InterPro" id="IPR019979">
    <property type="entry name" value="Ribosomal_uS17_CS"/>
</dbReference>
<evidence type="ECO:0000256" key="5">
    <source>
        <dbReference type="ARBA" id="ARBA00023274"/>
    </source>
</evidence>
<dbReference type="GO" id="GO:0022627">
    <property type="term" value="C:cytosolic small ribosomal subunit"/>
    <property type="evidence" value="ECO:0007669"/>
    <property type="project" value="UniProtKB-UniRule"/>
</dbReference>
<sequence>MDKTVVVTIKREFTHPLYGKKVRRRKKVKAHDEANLCNVGDTVQLVETRPLSKEKCWKVARVLAKREK</sequence>
<dbReference type="GO" id="GO:0003735">
    <property type="term" value="F:structural constituent of ribosome"/>
    <property type="evidence" value="ECO:0007669"/>
    <property type="project" value="UniProtKB-UniRule"/>
</dbReference>
<dbReference type="NCBIfam" id="NF004123">
    <property type="entry name" value="PRK05610.1"/>
    <property type="match status" value="1"/>
</dbReference>
<evidence type="ECO:0000256" key="7">
    <source>
        <dbReference type="RuleBase" id="RU003872"/>
    </source>
</evidence>
<dbReference type="InterPro" id="IPR019984">
    <property type="entry name" value="Ribosomal_uS17_bact/chlr"/>
</dbReference>
<reference evidence="8 9" key="1">
    <citation type="submission" date="2019-03" db="EMBL/GenBank/DDBJ databases">
        <title>Metabolic potential of uncultured bacteria and archaea associated with petroleum seepage in deep-sea sediments.</title>
        <authorList>
            <person name="Dong X."/>
            <person name="Hubert C."/>
        </authorList>
    </citation>
    <scope>NUCLEOTIDE SEQUENCE [LARGE SCALE GENOMIC DNA]</scope>
    <source>
        <strain evidence="8">E44_bin3</strain>
    </source>
</reference>
<gene>
    <name evidence="6 8" type="primary">rpsQ</name>
    <name evidence="8" type="ORF">E3J68_00745</name>
</gene>
<dbReference type="PROSITE" id="PS00056">
    <property type="entry name" value="RIBOSOMAL_S17"/>
    <property type="match status" value="1"/>
</dbReference>
<dbReference type="InterPro" id="IPR000266">
    <property type="entry name" value="Ribosomal_uS17"/>
</dbReference>
<dbReference type="Gene3D" id="2.40.50.140">
    <property type="entry name" value="Nucleic acid-binding proteins"/>
    <property type="match status" value="1"/>
</dbReference>
<protein>
    <recommendedName>
        <fullName evidence="6">Small ribosomal subunit protein uS17</fullName>
    </recommendedName>
</protein>
<evidence type="ECO:0000256" key="3">
    <source>
        <dbReference type="ARBA" id="ARBA00022884"/>
    </source>
</evidence>
<comment type="function">
    <text evidence="6">One of the primary rRNA binding proteins, it binds specifically to the 5'-end of 16S ribosomal RNA.</text>
</comment>
<dbReference type="Pfam" id="PF00366">
    <property type="entry name" value="Ribosomal_S17"/>
    <property type="match status" value="1"/>
</dbReference>
<dbReference type="SUPFAM" id="SSF50249">
    <property type="entry name" value="Nucleic acid-binding proteins"/>
    <property type="match status" value="1"/>
</dbReference>
<dbReference type="PANTHER" id="PTHR10744:SF1">
    <property type="entry name" value="SMALL RIBOSOMAL SUBUNIT PROTEIN US17M"/>
    <property type="match status" value="1"/>
</dbReference>
<dbReference type="GO" id="GO:0019843">
    <property type="term" value="F:rRNA binding"/>
    <property type="evidence" value="ECO:0007669"/>
    <property type="project" value="UniProtKB-UniRule"/>
</dbReference>
<dbReference type="NCBIfam" id="TIGR03635">
    <property type="entry name" value="uS17_bact"/>
    <property type="match status" value="1"/>
</dbReference>
<evidence type="ECO:0000256" key="2">
    <source>
        <dbReference type="ARBA" id="ARBA00022730"/>
    </source>
</evidence>
<evidence type="ECO:0000313" key="9">
    <source>
        <dbReference type="Proteomes" id="UP000316517"/>
    </source>
</evidence>
<organism evidence="8 9">
    <name type="scientific">Aerophobetes bacterium</name>
    <dbReference type="NCBI Taxonomy" id="2030807"/>
    <lineage>
        <taxon>Bacteria</taxon>
        <taxon>Candidatus Aerophobota</taxon>
    </lineage>
</organism>